<dbReference type="OrthoDB" id="9806285at2"/>
<evidence type="ECO:0000256" key="3">
    <source>
        <dbReference type="ARBA" id="ARBA00022448"/>
    </source>
</evidence>
<dbReference type="CDD" id="cd03257">
    <property type="entry name" value="ABC_NikE_OppD_transporters"/>
    <property type="match status" value="1"/>
</dbReference>
<evidence type="ECO:0000256" key="15">
    <source>
        <dbReference type="ARBA" id="ARBA00048610"/>
    </source>
</evidence>
<dbReference type="Gene3D" id="3.40.50.300">
    <property type="entry name" value="P-loop containing nucleotide triphosphate hydrolases"/>
    <property type="match status" value="1"/>
</dbReference>
<keyword evidence="7 17" id="KW-0067">ATP-binding</keyword>
<dbReference type="PANTHER" id="PTHR43297">
    <property type="entry name" value="OLIGOPEPTIDE TRANSPORT ATP-BINDING PROTEIN APPD"/>
    <property type="match status" value="1"/>
</dbReference>
<accession>A0A1H3QTF4</accession>
<evidence type="ECO:0000256" key="14">
    <source>
        <dbReference type="ARBA" id="ARBA00044143"/>
    </source>
</evidence>
<evidence type="ECO:0000313" key="17">
    <source>
        <dbReference type="EMBL" id="SDZ15989.1"/>
    </source>
</evidence>
<keyword evidence="4" id="KW-1003">Cell membrane</keyword>
<organism evidence="17 18">
    <name type="scientific">Tindallia californiensis</name>
    <dbReference type="NCBI Taxonomy" id="159292"/>
    <lineage>
        <taxon>Bacteria</taxon>
        <taxon>Bacillati</taxon>
        <taxon>Bacillota</taxon>
        <taxon>Clostridia</taxon>
        <taxon>Peptostreptococcales</taxon>
        <taxon>Tindalliaceae</taxon>
        <taxon>Tindallia</taxon>
    </lineage>
</organism>
<evidence type="ECO:0000256" key="12">
    <source>
        <dbReference type="ARBA" id="ARBA00038669"/>
    </source>
</evidence>
<name>A0A1H3QTF4_9FIRM</name>
<dbReference type="GO" id="GO:0015833">
    <property type="term" value="P:peptide transport"/>
    <property type="evidence" value="ECO:0007669"/>
    <property type="project" value="InterPro"/>
</dbReference>
<evidence type="ECO:0000256" key="6">
    <source>
        <dbReference type="ARBA" id="ARBA00022741"/>
    </source>
</evidence>
<dbReference type="InterPro" id="IPR003439">
    <property type="entry name" value="ABC_transporter-like_ATP-bd"/>
</dbReference>
<dbReference type="NCBIfam" id="TIGR01727">
    <property type="entry name" value="oligo_HPY"/>
    <property type="match status" value="1"/>
</dbReference>
<dbReference type="InterPro" id="IPR003593">
    <property type="entry name" value="AAA+_ATPase"/>
</dbReference>
<evidence type="ECO:0000259" key="16">
    <source>
        <dbReference type="PROSITE" id="PS50893"/>
    </source>
</evidence>
<dbReference type="EMBL" id="FNPV01000010">
    <property type="protein sequence ID" value="SDZ15989.1"/>
    <property type="molecule type" value="Genomic_DNA"/>
</dbReference>
<dbReference type="InterPro" id="IPR027417">
    <property type="entry name" value="P-loop_NTPase"/>
</dbReference>
<evidence type="ECO:0000256" key="7">
    <source>
        <dbReference type="ARBA" id="ARBA00022840"/>
    </source>
</evidence>
<dbReference type="GO" id="GO:0015413">
    <property type="term" value="F:ABC-type nickel transporter activity"/>
    <property type="evidence" value="ECO:0007669"/>
    <property type="project" value="UniProtKB-EC"/>
</dbReference>
<evidence type="ECO:0000256" key="13">
    <source>
        <dbReference type="ARBA" id="ARBA00039098"/>
    </source>
</evidence>
<evidence type="ECO:0000256" key="5">
    <source>
        <dbReference type="ARBA" id="ARBA00022596"/>
    </source>
</evidence>
<dbReference type="AlphaFoldDB" id="A0A1H3QTF4"/>
<evidence type="ECO:0000256" key="1">
    <source>
        <dbReference type="ARBA" id="ARBA00004202"/>
    </source>
</evidence>
<keyword evidence="3" id="KW-0813">Transport</keyword>
<evidence type="ECO:0000256" key="4">
    <source>
        <dbReference type="ARBA" id="ARBA00022475"/>
    </source>
</evidence>
<keyword evidence="9" id="KW-0406">Ion transport</keyword>
<proteinExistence type="inferred from homology"/>
<sequence length="310" mass="34964">MNNRIDVNHLQVAFQTKEGLVKAVNHLSMSFEKGSVTAMIGETGSGKSVLGLSLLQLLPENSLVSGEAFYENQNLLMMKASEIRKIRGQKIALIPQNPDTSLNPLLKIKRQLREVVAGKHRQNLKAGILEELKRYHFTDPERVADAYPFQLSGGMKQRILAAAATIRQPEFIIADEPTKGLDVLLRHEVYHIFQQMKQDTHIGFLLITHDLIFANHIADHLLVLYAGEIVESGRTQDLFSQPFHPYTKGFIEAQPYKTLTPIPGMPPSLIHLPTGCAFHPRCPHKKPLCQQEKPPLFSVNHRKVRCFLYA</sequence>
<keyword evidence="5" id="KW-0533">Nickel</keyword>
<dbReference type="Proteomes" id="UP000199230">
    <property type="component" value="Unassembled WGS sequence"/>
</dbReference>
<feature type="domain" description="ABC transporter" evidence="16">
    <location>
        <begin position="7"/>
        <end position="251"/>
    </location>
</feature>
<keyword evidence="10" id="KW-0921">Nickel transport</keyword>
<dbReference type="PANTHER" id="PTHR43297:SF13">
    <property type="entry name" value="NICKEL ABC TRANSPORTER, ATP-BINDING PROTEIN"/>
    <property type="match status" value="1"/>
</dbReference>
<keyword evidence="18" id="KW-1185">Reference proteome</keyword>
<comment type="similarity">
    <text evidence="2">Belongs to the ABC transporter superfamily.</text>
</comment>
<evidence type="ECO:0000313" key="18">
    <source>
        <dbReference type="Proteomes" id="UP000199230"/>
    </source>
</evidence>
<evidence type="ECO:0000256" key="9">
    <source>
        <dbReference type="ARBA" id="ARBA00023065"/>
    </source>
</evidence>
<evidence type="ECO:0000256" key="2">
    <source>
        <dbReference type="ARBA" id="ARBA00005417"/>
    </source>
</evidence>
<dbReference type="GO" id="GO:0005886">
    <property type="term" value="C:plasma membrane"/>
    <property type="evidence" value="ECO:0007669"/>
    <property type="project" value="UniProtKB-SubCell"/>
</dbReference>
<gene>
    <name evidence="17" type="ORF">SAMN05192546_11074</name>
</gene>
<comment type="subunit">
    <text evidence="12">The complex is composed of two ATP-binding proteins (NikD and NikE), two transmembrane proteins (NikB and NikC) and a solute-binding protein (NikA).</text>
</comment>
<dbReference type="InterPro" id="IPR013563">
    <property type="entry name" value="Oligopep_ABC_C"/>
</dbReference>
<dbReference type="SUPFAM" id="SSF52540">
    <property type="entry name" value="P-loop containing nucleoside triphosphate hydrolases"/>
    <property type="match status" value="1"/>
</dbReference>
<evidence type="ECO:0000256" key="10">
    <source>
        <dbReference type="ARBA" id="ARBA00023112"/>
    </source>
</evidence>
<keyword evidence="6" id="KW-0547">Nucleotide-binding</keyword>
<keyword evidence="11" id="KW-0472">Membrane</keyword>
<evidence type="ECO:0000256" key="8">
    <source>
        <dbReference type="ARBA" id="ARBA00022967"/>
    </source>
</evidence>
<protein>
    <recommendedName>
        <fullName evidence="14">Nickel import system ATP-binding protein NikD</fullName>
        <ecNumber evidence="13">7.2.2.11</ecNumber>
    </recommendedName>
</protein>
<comment type="subcellular location">
    <subcellularLocation>
        <location evidence="1">Cell membrane</location>
        <topology evidence="1">Peripheral membrane protein</topology>
    </subcellularLocation>
</comment>
<reference evidence="17 18" key="1">
    <citation type="submission" date="2016-10" db="EMBL/GenBank/DDBJ databases">
        <authorList>
            <person name="de Groot N.N."/>
        </authorList>
    </citation>
    <scope>NUCLEOTIDE SEQUENCE [LARGE SCALE GENOMIC DNA]</scope>
    <source>
        <strain evidence="17 18">APO</strain>
    </source>
</reference>
<dbReference type="RefSeq" id="WP_093315146.1">
    <property type="nucleotide sequence ID" value="NZ_FNPV01000010.1"/>
</dbReference>
<keyword evidence="8" id="KW-1278">Translocase</keyword>
<dbReference type="PROSITE" id="PS50893">
    <property type="entry name" value="ABC_TRANSPORTER_2"/>
    <property type="match status" value="1"/>
</dbReference>
<evidence type="ECO:0000256" key="11">
    <source>
        <dbReference type="ARBA" id="ARBA00023136"/>
    </source>
</evidence>
<dbReference type="InterPro" id="IPR050388">
    <property type="entry name" value="ABC_Ni/Peptide_Import"/>
</dbReference>
<dbReference type="STRING" id="159292.SAMN05192546_11074"/>
<dbReference type="Pfam" id="PF08352">
    <property type="entry name" value="oligo_HPY"/>
    <property type="match status" value="1"/>
</dbReference>
<dbReference type="GO" id="GO:0005524">
    <property type="term" value="F:ATP binding"/>
    <property type="evidence" value="ECO:0007669"/>
    <property type="project" value="UniProtKB-KW"/>
</dbReference>
<comment type="catalytic activity">
    <reaction evidence="15">
        <text>Ni(2+)(out) + ATP + H2O = Ni(2+)(in) + ADP + phosphate + H(+)</text>
        <dbReference type="Rhea" id="RHEA:15557"/>
        <dbReference type="ChEBI" id="CHEBI:15377"/>
        <dbReference type="ChEBI" id="CHEBI:15378"/>
        <dbReference type="ChEBI" id="CHEBI:30616"/>
        <dbReference type="ChEBI" id="CHEBI:43474"/>
        <dbReference type="ChEBI" id="CHEBI:49786"/>
        <dbReference type="ChEBI" id="CHEBI:456216"/>
        <dbReference type="EC" id="7.2.2.11"/>
    </reaction>
    <physiologicalReaction direction="left-to-right" evidence="15">
        <dbReference type="Rhea" id="RHEA:15558"/>
    </physiologicalReaction>
</comment>
<dbReference type="EC" id="7.2.2.11" evidence="13"/>
<dbReference type="GO" id="GO:0016887">
    <property type="term" value="F:ATP hydrolysis activity"/>
    <property type="evidence" value="ECO:0007669"/>
    <property type="project" value="InterPro"/>
</dbReference>
<dbReference type="Pfam" id="PF00005">
    <property type="entry name" value="ABC_tran"/>
    <property type="match status" value="1"/>
</dbReference>
<dbReference type="SMART" id="SM00382">
    <property type="entry name" value="AAA"/>
    <property type="match status" value="1"/>
</dbReference>